<dbReference type="Gene3D" id="3.40.50.150">
    <property type="entry name" value="Vaccinia Virus protein VP39"/>
    <property type="match status" value="1"/>
</dbReference>
<dbReference type="PROSITE" id="PS51683">
    <property type="entry name" value="SAM_OMT_II"/>
    <property type="match status" value="1"/>
</dbReference>
<dbReference type="GeneID" id="19969349"/>
<evidence type="ECO:0000256" key="3">
    <source>
        <dbReference type="ARBA" id="ARBA00022691"/>
    </source>
</evidence>
<dbReference type="OrthoDB" id="1535081at2759"/>
<evidence type="ECO:0000313" key="6">
    <source>
        <dbReference type="Proteomes" id="UP000030752"/>
    </source>
</evidence>
<evidence type="ECO:0000259" key="4">
    <source>
        <dbReference type="Pfam" id="PF00891"/>
    </source>
</evidence>
<dbReference type="InParanoid" id="W2S2E8"/>
<dbReference type="PANTHER" id="PTHR43712:SF2">
    <property type="entry name" value="O-METHYLTRANSFERASE CICE"/>
    <property type="match status" value="1"/>
</dbReference>
<reference evidence="5 6" key="1">
    <citation type="submission" date="2013-03" db="EMBL/GenBank/DDBJ databases">
        <title>The Genome Sequence of Phialophora europaea CBS 101466.</title>
        <authorList>
            <consortium name="The Broad Institute Genomics Platform"/>
            <person name="Cuomo C."/>
            <person name="de Hoog S."/>
            <person name="Gorbushina A."/>
            <person name="Walker B."/>
            <person name="Young S.K."/>
            <person name="Zeng Q."/>
            <person name="Gargeya S."/>
            <person name="Fitzgerald M."/>
            <person name="Haas B."/>
            <person name="Abouelleil A."/>
            <person name="Allen A.W."/>
            <person name="Alvarado L."/>
            <person name="Arachchi H.M."/>
            <person name="Berlin A.M."/>
            <person name="Chapman S.B."/>
            <person name="Gainer-Dewar J."/>
            <person name="Goldberg J."/>
            <person name="Griggs A."/>
            <person name="Gujja S."/>
            <person name="Hansen M."/>
            <person name="Howarth C."/>
            <person name="Imamovic A."/>
            <person name="Ireland A."/>
            <person name="Larimer J."/>
            <person name="McCowan C."/>
            <person name="Murphy C."/>
            <person name="Pearson M."/>
            <person name="Poon T.W."/>
            <person name="Priest M."/>
            <person name="Roberts A."/>
            <person name="Saif S."/>
            <person name="Shea T."/>
            <person name="Sisk P."/>
            <person name="Sykes S."/>
            <person name="Wortman J."/>
            <person name="Nusbaum C."/>
            <person name="Birren B."/>
        </authorList>
    </citation>
    <scope>NUCLEOTIDE SEQUENCE [LARGE SCALE GENOMIC DNA]</scope>
    <source>
        <strain evidence="5 6">CBS 101466</strain>
    </source>
</reference>
<accession>W2S2E8</accession>
<dbReference type="eggNOG" id="KOG3178">
    <property type="taxonomic scope" value="Eukaryota"/>
</dbReference>
<keyword evidence="2" id="KW-0808">Transferase</keyword>
<dbReference type="HOGENOM" id="CLU_005533_5_1_1"/>
<name>W2S2E8_CYPE1</name>
<gene>
    <name evidence="5" type="ORF">HMPREF1541_02010</name>
</gene>
<dbReference type="InterPro" id="IPR029063">
    <property type="entry name" value="SAM-dependent_MTases_sf"/>
</dbReference>
<dbReference type="SUPFAM" id="SSF53335">
    <property type="entry name" value="S-adenosyl-L-methionine-dependent methyltransferases"/>
    <property type="match status" value="1"/>
</dbReference>
<dbReference type="EMBL" id="KB822718">
    <property type="protein sequence ID" value="ETN42852.1"/>
    <property type="molecule type" value="Genomic_DNA"/>
</dbReference>
<dbReference type="InterPro" id="IPR016461">
    <property type="entry name" value="COMT-like"/>
</dbReference>
<dbReference type="GO" id="GO:0008171">
    <property type="term" value="F:O-methyltransferase activity"/>
    <property type="evidence" value="ECO:0007669"/>
    <property type="project" value="InterPro"/>
</dbReference>
<proteinExistence type="predicted"/>
<evidence type="ECO:0000256" key="2">
    <source>
        <dbReference type="ARBA" id="ARBA00022679"/>
    </source>
</evidence>
<organism evidence="5 6">
    <name type="scientific">Cyphellophora europaea (strain CBS 101466)</name>
    <name type="common">Phialophora europaea</name>
    <dbReference type="NCBI Taxonomy" id="1220924"/>
    <lineage>
        <taxon>Eukaryota</taxon>
        <taxon>Fungi</taxon>
        <taxon>Dikarya</taxon>
        <taxon>Ascomycota</taxon>
        <taxon>Pezizomycotina</taxon>
        <taxon>Eurotiomycetes</taxon>
        <taxon>Chaetothyriomycetidae</taxon>
        <taxon>Chaetothyriales</taxon>
        <taxon>Cyphellophoraceae</taxon>
        <taxon>Cyphellophora</taxon>
    </lineage>
</organism>
<sequence length="275" mass="30756">MCRLFASPQGEALIIHAFDTISPPMLALPSFLVSTNHQDITDTTHTPYQQAFNTTLPAFEFLAQPGREKQFDAFHTTMTAMQDASWMEGLQVLDAAAEQAGEHESPFFVDVGGGQGHQCIQFLKMYPALKGRVVLQDLSEAVSKSNIDGVTIQEQDFFTEQSVKGAKFYYLRRILHDWPKEQSKLILAHLAAAMDSESRILIDEVALPDMNVSLQAAMRDITMMVQLAGVERTQQEWKELVDAVEDAEGKKVLEIESVHEYAKDVHGCVTVLKLR</sequence>
<dbReference type="Proteomes" id="UP000030752">
    <property type="component" value="Unassembled WGS sequence"/>
</dbReference>
<dbReference type="Pfam" id="PF00891">
    <property type="entry name" value="Methyltransf_2"/>
    <property type="match status" value="1"/>
</dbReference>
<feature type="domain" description="O-methyltransferase C-terminal" evidence="4">
    <location>
        <begin position="46"/>
        <end position="242"/>
    </location>
</feature>
<keyword evidence="1" id="KW-0489">Methyltransferase</keyword>
<evidence type="ECO:0000256" key="1">
    <source>
        <dbReference type="ARBA" id="ARBA00022603"/>
    </source>
</evidence>
<dbReference type="VEuPathDB" id="FungiDB:HMPREF1541_02010"/>
<dbReference type="PANTHER" id="PTHR43712">
    <property type="entry name" value="PUTATIVE (AFU_ORTHOLOGUE AFUA_4G14580)-RELATED"/>
    <property type="match status" value="1"/>
</dbReference>
<evidence type="ECO:0000313" key="5">
    <source>
        <dbReference type="EMBL" id="ETN42852.1"/>
    </source>
</evidence>
<protein>
    <recommendedName>
        <fullName evidence="4">O-methyltransferase C-terminal domain-containing protein</fullName>
    </recommendedName>
</protein>
<keyword evidence="6" id="KW-1185">Reference proteome</keyword>
<keyword evidence="3" id="KW-0949">S-adenosyl-L-methionine</keyword>
<dbReference type="InterPro" id="IPR001077">
    <property type="entry name" value="COMT_C"/>
</dbReference>
<dbReference type="GO" id="GO:0032259">
    <property type="term" value="P:methylation"/>
    <property type="evidence" value="ECO:0007669"/>
    <property type="project" value="UniProtKB-KW"/>
</dbReference>
<dbReference type="AlphaFoldDB" id="W2S2E8"/>
<dbReference type="RefSeq" id="XP_008714588.1">
    <property type="nucleotide sequence ID" value="XM_008716366.1"/>
</dbReference>